<dbReference type="EMBL" id="ACYE01000073">
    <property type="protein sequence ID" value="EFE43916.1"/>
    <property type="molecule type" value="Genomic_DNA"/>
</dbReference>
<dbReference type="InterPro" id="IPR015424">
    <property type="entry name" value="PyrdxlP-dep_Trfase"/>
</dbReference>
<comment type="cofactor">
    <cofactor evidence="1 7 8">
        <name>pyridoxal 5'-phosphate</name>
        <dbReference type="ChEBI" id="CHEBI:597326"/>
    </cofactor>
</comment>
<evidence type="ECO:0000256" key="6">
    <source>
        <dbReference type="ARBA" id="ARBA00048868"/>
    </source>
</evidence>
<evidence type="ECO:0000256" key="5">
    <source>
        <dbReference type="ARBA" id="ARBA00023239"/>
    </source>
</evidence>
<dbReference type="OrthoDB" id="5152799at2759"/>
<dbReference type="InterPro" id="IPR015421">
    <property type="entry name" value="PyrdxlP-dep_Trfase_major"/>
</dbReference>
<dbReference type="GO" id="GO:0004351">
    <property type="term" value="F:glutamate decarboxylase activity"/>
    <property type="evidence" value="ECO:0007669"/>
    <property type="project" value="UniProtKB-EC"/>
</dbReference>
<evidence type="ECO:0000259" key="10">
    <source>
        <dbReference type="Pfam" id="PF20906"/>
    </source>
</evidence>
<dbReference type="InterPro" id="IPR024071">
    <property type="entry name" value="S-Me-THD_C_sf"/>
</dbReference>
<feature type="modified residue" description="N6-(pyridoxal phosphate)lysine" evidence="7">
    <location>
        <position position="534"/>
    </location>
</feature>
<comment type="similarity">
    <text evidence="2 8">Belongs to the group II decarboxylase family.</text>
</comment>
<keyword evidence="5 8" id="KW-0456">Lyase</keyword>
<organism evidence="11 12">
    <name type="scientific">Trichophyton verrucosum (strain HKI 0517)</name>
    <dbReference type="NCBI Taxonomy" id="663202"/>
    <lineage>
        <taxon>Eukaryota</taxon>
        <taxon>Fungi</taxon>
        <taxon>Dikarya</taxon>
        <taxon>Ascomycota</taxon>
        <taxon>Pezizomycotina</taxon>
        <taxon>Eurotiomycetes</taxon>
        <taxon>Eurotiomycetidae</taxon>
        <taxon>Onygenales</taxon>
        <taxon>Arthrodermataceae</taxon>
        <taxon>Trichophyton</taxon>
    </lineage>
</organism>
<evidence type="ECO:0000256" key="4">
    <source>
        <dbReference type="ARBA" id="ARBA00022898"/>
    </source>
</evidence>
<comment type="caution">
    <text evidence="11">The sequence shown here is derived from an EMBL/GenBank/DDBJ whole genome shotgun (WGS) entry which is preliminary data.</text>
</comment>
<feature type="region of interest" description="Disordered" evidence="9">
    <location>
        <begin position="741"/>
        <end position="791"/>
    </location>
</feature>
<evidence type="ECO:0000256" key="9">
    <source>
        <dbReference type="SAM" id="MobiDB-lite"/>
    </source>
</evidence>
<dbReference type="AlphaFoldDB" id="D4D2Q2"/>
<dbReference type="InterPro" id="IPR048350">
    <property type="entry name" value="S-Me-THD-like_C"/>
</dbReference>
<dbReference type="GO" id="GO:0005829">
    <property type="term" value="C:cytosol"/>
    <property type="evidence" value="ECO:0007669"/>
    <property type="project" value="TreeGrafter"/>
</dbReference>
<dbReference type="InterPro" id="IPR002129">
    <property type="entry name" value="PyrdxlP-dep_de-COase"/>
</dbReference>
<dbReference type="GeneID" id="9579750"/>
<proteinExistence type="inferred from homology"/>
<evidence type="ECO:0000256" key="2">
    <source>
        <dbReference type="ARBA" id="ARBA00009533"/>
    </source>
</evidence>
<dbReference type="PANTHER" id="PTHR43321">
    <property type="entry name" value="GLUTAMATE DECARBOXYLASE"/>
    <property type="match status" value="1"/>
</dbReference>
<dbReference type="GO" id="GO:0030170">
    <property type="term" value="F:pyridoxal phosphate binding"/>
    <property type="evidence" value="ECO:0007669"/>
    <property type="project" value="InterPro"/>
</dbReference>
<comment type="catalytic activity">
    <reaction evidence="6 8">
        <text>L-glutamate + H(+) = 4-aminobutanoate + CO2</text>
        <dbReference type="Rhea" id="RHEA:17785"/>
        <dbReference type="ChEBI" id="CHEBI:15378"/>
        <dbReference type="ChEBI" id="CHEBI:16526"/>
        <dbReference type="ChEBI" id="CHEBI:29985"/>
        <dbReference type="ChEBI" id="CHEBI:59888"/>
        <dbReference type="EC" id="4.1.1.15"/>
    </reaction>
</comment>
<dbReference type="FunFam" id="3.40.640.10:FF:000017">
    <property type="entry name" value="Glutamate decarboxylase"/>
    <property type="match status" value="1"/>
</dbReference>
<dbReference type="Proteomes" id="UP000008383">
    <property type="component" value="Unassembled WGS sequence"/>
</dbReference>
<keyword evidence="8" id="KW-0210">Decarboxylase</keyword>
<accession>D4D2Q2</accession>
<name>D4D2Q2_TRIVH</name>
<dbReference type="Gene3D" id="3.90.1150.160">
    <property type="match status" value="1"/>
</dbReference>
<keyword evidence="4 7" id="KW-0663">Pyridoxal phosphate</keyword>
<evidence type="ECO:0000313" key="11">
    <source>
        <dbReference type="EMBL" id="EFE43916.1"/>
    </source>
</evidence>
<dbReference type="Pfam" id="PF00282">
    <property type="entry name" value="Pyridoxal_deC"/>
    <property type="match status" value="1"/>
</dbReference>
<reference evidence="12" key="1">
    <citation type="journal article" date="2011" name="Genome Biol.">
        <title>Comparative and functional genomics provide insights into the pathogenicity of dermatophytic fungi.</title>
        <authorList>
            <person name="Burmester A."/>
            <person name="Shelest E."/>
            <person name="Gloeckner G."/>
            <person name="Heddergott C."/>
            <person name="Schindler S."/>
            <person name="Staib P."/>
            <person name="Heidel A."/>
            <person name="Felder M."/>
            <person name="Petzold A."/>
            <person name="Szafranski K."/>
            <person name="Feuermann M."/>
            <person name="Pedruzzi I."/>
            <person name="Priebe S."/>
            <person name="Groth M."/>
            <person name="Winkler R."/>
            <person name="Li W."/>
            <person name="Kniemeyer O."/>
            <person name="Schroeckh V."/>
            <person name="Hertweck C."/>
            <person name="Hube B."/>
            <person name="White T.C."/>
            <person name="Platzer M."/>
            <person name="Guthke R."/>
            <person name="Heitman J."/>
            <person name="Woestemeyer J."/>
            <person name="Zipfel P.F."/>
            <person name="Monod M."/>
            <person name="Brakhage A.A."/>
        </authorList>
    </citation>
    <scope>NUCLEOTIDE SEQUENCE [LARGE SCALE GENOMIC DNA]</scope>
    <source>
        <strain evidence="12">HKI 0517</strain>
    </source>
</reference>
<dbReference type="KEGG" id="tve:TRV_01358"/>
<feature type="domain" description="S-Me-THD-like C-terminal" evidence="10">
    <location>
        <begin position="1"/>
        <end position="184"/>
    </location>
</feature>
<evidence type="ECO:0000313" key="12">
    <source>
        <dbReference type="Proteomes" id="UP000008383"/>
    </source>
</evidence>
<evidence type="ECO:0000256" key="3">
    <source>
        <dbReference type="ARBA" id="ARBA00012421"/>
    </source>
</evidence>
<keyword evidence="12" id="KW-1185">Reference proteome</keyword>
<dbReference type="RefSeq" id="XP_003024527.1">
    <property type="nucleotide sequence ID" value="XM_003024481.1"/>
</dbReference>
<evidence type="ECO:0000256" key="7">
    <source>
        <dbReference type="PIRSR" id="PIRSR602129-50"/>
    </source>
</evidence>
<dbReference type="InterPro" id="IPR010107">
    <property type="entry name" value="Glutamate_decarboxylase"/>
</dbReference>
<dbReference type="PANTHER" id="PTHR43321:SF3">
    <property type="entry name" value="GLUTAMATE DECARBOXYLASE"/>
    <property type="match status" value="1"/>
</dbReference>
<dbReference type="Gene3D" id="4.10.280.50">
    <property type="match status" value="1"/>
</dbReference>
<dbReference type="EC" id="4.1.1.15" evidence="3 8"/>
<dbReference type="Gene3D" id="2.40.390.10">
    <property type="entry name" value="CV3147-like"/>
    <property type="match status" value="1"/>
</dbReference>
<sequence length="791" mass="88356">MSLAWRIGRCIARANATNTISTVAEQMIDEVGGPESGKILFRGKIVAVERRLFKGHSYGEITIQQVLKKEVESSVADELSGDARRSLTPVATGGVLKIPFKNENIYAKHISDEGVEKYVATVPDLICVLDTQSGKALGVPEFRYGVMVTVLGIACSPRWSDTERALEIGGPGAFGYKDIKYVPLGKYVEPKSVVTEYAERLDIYSTEKEEQAKITPRTYVDPDDIIKHFREDFDKEQEREASAIFTSNAVSSVTPYSTRYSSKEEIPKFKIPKLGARADAVHHMLSNELDLDGIPNLNMARYMRPSATVDSLKKVTANNCLAYSFVGTYMDREANQLVVENISKNLADADEYPALMAIHARCISIISNLWNPQPGEEATGSATTGSSEAIMLGGLAMKKKWQQKRKDEGKDISNPNIIMGSNAQVALLKFARYFDVEARVLDVSEKSQFRLNPELVKKNVDENTIGIFVILGSTYTGHYEPVEEISNILDGIQSETGIDVPIHVDAASGGFVAPFTDAGAGGPKWYSINASGHKYGLVYAGLGWIIWRDRSYLPKELIFELDYLGSREETYTLNFSRPGAQVIGQYYNFIRLGFNGYREIMENCLANARLLSKTLERTGWFVCLSDIHRKKGEFYHQHLNKITPYKEDETSADYNAGLPVVTFRFSDAFKENYPHVKQESISLLLRSKQYIIPNYPLPPKEQDTEILRVVVRESMAADLIDKLVADIAAVTERLMKSDPVDLSALQTGPTNLERRRVRNREQPHKVSKRPSGKKEKTAGHPMRSGIHRSVC</sequence>
<dbReference type="Pfam" id="PF20906">
    <property type="entry name" value="S-Me-THD_C"/>
    <property type="match status" value="1"/>
</dbReference>
<dbReference type="Gene3D" id="3.40.640.10">
    <property type="entry name" value="Type I PLP-dependent aspartate aminotransferase-like (Major domain)"/>
    <property type="match status" value="1"/>
</dbReference>
<evidence type="ECO:0000256" key="8">
    <source>
        <dbReference type="RuleBase" id="RU361171"/>
    </source>
</evidence>
<dbReference type="NCBIfam" id="TIGR01788">
    <property type="entry name" value="Glu-decarb-GAD"/>
    <property type="match status" value="1"/>
</dbReference>
<protein>
    <recommendedName>
        <fullName evidence="3 8">Glutamate decarboxylase</fullName>
        <ecNumber evidence="3 8">4.1.1.15</ecNumber>
    </recommendedName>
</protein>
<dbReference type="SUPFAM" id="SSF160991">
    <property type="entry name" value="CV3147-like"/>
    <property type="match status" value="1"/>
</dbReference>
<evidence type="ECO:0000256" key="1">
    <source>
        <dbReference type="ARBA" id="ARBA00001933"/>
    </source>
</evidence>
<gene>
    <name evidence="11" type="ORF">TRV_01358</name>
</gene>
<dbReference type="GO" id="GO:0006538">
    <property type="term" value="P:L-glutamate catabolic process"/>
    <property type="evidence" value="ECO:0007669"/>
    <property type="project" value="TreeGrafter"/>
</dbReference>
<dbReference type="HOGENOM" id="CLU_019582_2_3_1"/>
<dbReference type="SUPFAM" id="SSF53383">
    <property type="entry name" value="PLP-dependent transferases"/>
    <property type="match status" value="1"/>
</dbReference>